<sequence>MAEVADIEKAEKDEAHARALKGEPVKQGLAQRILREQANFQLLKSEKVERVDDLSPTISNQLMDKKEFLRTEYYKDFHKGYYHSKFFDEVSKK</sequence>
<gene>
    <name evidence="1" type="ORF">OIDMADRAFT_53836</name>
</gene>
<evidence type="ECO:0000313" key="1">
    <source>
        <dbReference type="EMBL" id="KIN02327.1"/>
    </source>
</evidence>
<evidence type="ECO:0000313" key="2">
    <source>
        <dbReference type="Proteomes" id="UP000054321"/>
    </source>
</evidence>
<keyword evidence="2" id="KW-1185">Reference proteome</keyword>
<reference evidence="1 2" key="1">
    <citation type="submission" date="2014-04" db="EMBL/GenBank/DDBJ databases">
        <authorList>
            <consortium name="DOE Joint Genome Institute"/>
            <person name="Kuo A."/>
            <person name="Martino E."/>
            <person name="Perotto S."/>
            <person name="Kohler A."/>
            <person name="Nagy L.G."/>
            <person name="Floudas D."/>
            <person name="Copeland A."/>
            <person name="Barry K.W."/>
            <person name="Cichocki N."/>
            <person name="Veneault-Fourrey C."/>
            <person name="LaButti K."/>
            <person name="Lindquist E.A."/>
            <person name="Lipzen A."/>
            <person name="Lundell T."/>
            <person name="Morin E."/>
            <person name="Murat C."/>
            <person name="Sun H."/>
            <person name="Tunlid A."/>
            <person name="Henrissat B."/>
            <person name="Grigoriev I.V."/>
            <person name="Hibbett D.S."/>
            <person name="Martin F."/>
            <person name="Nordberg H.P."/>
            <person name="Cantor M.N."/>
            <person name="Hua S.X."/>
        </authorList>
    </citation>
    <scope>NUCLEOTIDE SEQUENCE [LARGE SCALE GENOMIC DNA]</scope>
    <source>
        <strain evidence="1 2">Zn</strain>
    </source>
</reference>
<reference evidence="2" key="2">
    <citation type="submission" date="2015-01" db="EMBL/GenBank/DDBJ databases">
        <title>Evolutionary Origins and Diversification of the Mycorrhizal Mutualists.</title>
        <authorList>
            <consortium name="DOE Joint Genome Institute"/>
            <consortium name="Mycorrhizal Genomics Consortium"/>
            <person name="Kohler A."/>
            <person name="Kuo A."/>
            <person name="Nagy L.G."/>
            <person name="Floudas D."/>
            <person name="Copeland A."/>
            <person name="Barry K.W."/>
            <person name="Cichocki N."/>
            <person name="Veneault-Fourrey C."/>
            <person name="LaButti K."/>
            <person name="Lindquist E.A."/>
            <person name="Lipzen A."/>
            <person name="Lundell T."/>
            <person name="Morin E."/>
            <person name="Murat C."/>
            <person name="Riley R."/>
            <person name="Ohm R."/>
            <person name="Sun H."/>
            <person name="Tunlid A."/>
            <person name="Henrissat B."/>
            <person name="Grigoriev I.V."/>
            <person name="Hibbett D.S."/>
            <person name="Martin F."/>
        </authorList>
    </citation>
    <scope>NUCLEOTIDE SEQUENCE [LARGE SCALE GENOMIC DNA]</scope>
    <source>
        <strain evidence="2">Zn</strain>
    </source>
</reference>
<dbReference type="EMBL" id="KN832875">
    <property type="protein sequence ID" value="KIN02327.1"/>
    <property type="molecule type" value="Genomic_DNA"/>
</dbReference>
<proteinExistence type="predicted"/>
<name>A0A0C3HIZ4_OIDMZ</name>
<accession>A0A0C3HIZ4</accession>
<dbReference type="InParanoid" id="A0A0C3HIZ4"/>
<protein>
    <submittedName>
        <fullName evidence="1">Uncharacterized protein</fullName>
    </submittedName>
</protein>
<dbReference type="Proteomes" id="UP000054321">
    <property type="component" value="Unassembled WGS sequence"/>
</dbReference>
<organism evidence="1 2">
    <name type="scientific">Oidiodendron maius (strain Zn)</name>
    <dbReference type="NCBI Taxonomy" id="913774"/>
    <lineage>
        <taxon>Eukaryota</taxon>
        <taxon>Fungi</taxon>
        <taxon>Dikarya</taxon>
        <taxon>Ascomycota</taxon>
        <taxon>Pezizomycotina</taxon>
        <taxon>Leotiomycetes</taxon>
        <taxon>Leotiomycetes incertae sedis</taxon>
        <taxon>Myxotrichaceae</taxon>
        <taxon>Oidiodendron</taxon>
    </lineage>
</organism>
<dbReference type="AlphaFoldDB" id="A0A0C3HIZ4"/>
<dbReference type="HOGENOM" id="CLU_2400252_0_0_1"/>